<dbReference type="SUPFAM" id="SSF51338">
    <property type="entry name" value="Composite domain of metallo-dependent hydrolases"/>
    <property type="match status" value="1"/>
</dbReference>
<dbReference type="GO" id="GO:0000034">
    <property type="term" value="F:adenine deaminase activity"/>
    <property type="evidence" value="ECO:0007669"/>
    <property type="project" value="UniProtKB-EC"/>
</dbReference>
<dbReference type="EMBL" id="CP030926">
    <property type="protein sequence ID" value="AXN41900.1"/>
    <property type="molecule type" value="Genomic_DNA"/>
</dbReference>
<dbReference type="AlphaFoldDB" id="A0AAX0S689"/>
<dbReference type="EMBL" id="NUEQ01000005">
    <property type="protein sequence ID" value="PEJ37194.1"/>
    <property type="molecule type" value="Genomic_DNA"/>
</dbReference>
<proteinExistence type="inferred from homology"/>
<dbReference type="Gene3D" id="3.20.20.140">
    <property type="entry name" value="Metal-dependent hydrolases"/>
    <property type="match status" value="1"/>
</dbReference>
<dbReference type="InterPro" id="IPR011059">
    <property type="entry name" value="Metal-dep_hydrolase_composite"/>
</dbReference>
<keyword evidence="10" id="KW-1185">Reference proteome</keyword>
<accession>A0AAX0S689</accession>
<dbReference type="Pfam" id="PF01979">
    <property type="entry name" value="Amidohydro_1"/>
    <property type="match status" value="1"/>
</dbReference>
<evidence type="ECO:0000313" key="8">
    <source>
        <dbReference type="EMBL" id="PEJ37194.1"/>
    </source>
</evidence>
<comment type="catalytic activity">
    <reaction evidence="4">
        <text>adenine + H2O + H(+) = hypoxanthine + NH4(+)</text>
        <dbReference type="Rhea" id="RHEA:23688"/>
        <dbReference type="ChEBI" id="CHEBI:15377"/>
        <dbReference type="ChEBI" id="CHEBI:15378"/>
        <dbReference type="ChEBI" id="CHEBI:16708"/>
        <dbReference type="ChEBI" id="CHEBI:17368"/>
        <dbReference type="ChEBI" id="CHEBI:28938"/>
        <dbReference type="EC" id="3.5.4.2"/>
    </reaction>
</comment>
<evidence type="ECO:0000259" key="5">
    <source>
        <dbReference type="Pfam" id="PF01979"/>
    </source>
</evidence>
<evidence type="ECO:0000256" key="3">
    <source>
        <dbReference type="ARBA" id="ARBA00022801"/>
    </source>
</evidence>
<dbReference type="PANTHER" id="PTHR11113">
    <property type="entry name" value="N-ACETYLGLUCOSAMINE-6-PHOSPHATE DEACETYLASE"/>
    <property type="match status" value="1"/>
</dbReference>
<evidence type="ECO:0000256" key="2">
    <source>
        <dbReference type="ARBA" id="ARBA00012782"/>
    </source>
</evidence>
<comment type="similarity">
    <text evidence="1">Belongs to the metallo-dependent hydrolases superfamily. Adenine deaminase family.</text>
</comment>
<dbReference type="InterPro" id="IPR006680">
    <property type="entry name" value="Amidohydro-rel"/>
</dbReference>
<feature type="domain" description="Amidohydrolase-related" evidence="5">
    <location>
        <begin position="73"/>
        <end position="357"/>
    </location>
</feature>
<dbReference type="InterPro" id="IPR032466">
    <property type="entry name" value="Metal_Hydrolase"/>
</dbReference>
<reference evidence="7 10" key="2">
    <citation type="submission" date="2018-07" db="EMBL/GenBank/DDBJ databases">
        <title>The molecular basis for the intramolecular migration of carboxyl group in the catabolism of para-hydroxybenzoate via gentisate.</title>
        <authorList>
            <person name="Zhao H."/>
            <person name="Xu Y."/>
            <person name="Lin S."/>
            <person name="Spain J.C."/>
            <person name="Zhou N.-Y."/>
        </authorList>
    </citation>
    <scope>NUCLEOTIDE SEQUENCE [LARGE SCALE GENOMIC DNA]</scope>
    <source>
        <strain evidence="7 10">PHB-7a</strain>
    </source>
</reference>
<organism evidence="8 9">
    <name type="scientific">Peribacillus butanolivorans</name>
    <dbReference type="NCBI Taxonomy" id="421767"/>
    <lineage>
        <taxon>Bacteria</taxon>
        <taxon>Bacillati</taxon>
        <taxon>Bacillota</taxon>
        <taxon>Bacilli</taxon>
        <taxon>Bacillales</taxon>
        <taxon>Bacillaceae</taxon>
        <taxon>Peribacillus</taxon>
    </lineage>
</organism>
<dbReference type="Gene3D" id="2.30.40.10">
    <property type="entry name" value="Urease, subunit C, domain 1"/>
    <property type="match status" value="1"/>
</dbReference>
<dbReference type="EC" id="3.5.4.2" evidence="2"/>
<evidence type="ECO:0000313" key="7">
    <source>
        <dbReference type="EMBL" id="AXN41900.1"/>
    </source>
</evidence>
<name>A0AAX0S689_9BACI</name>
<keyword evidence="3" id="KW-0378">Hydrolase</keyword>
<reference evidence="8 9" key="1">
    <citation type="submission" date="2017-09" db="EMBL/GenBank/DDBJ databases">
        <title>Large-scale bioinformatics analysis of Bacillus genomes uncovers conserved roles of natural products in bacterial physiology.</title>
        <authorList>
            <consortium name="Agbiome Team Llc"/>
            <person name="Bleich R.M."/>
            <person name="Kirk G.J."/>
            <person name="Santa Maria K.C."/>
            <person name="Allen S.E."/>
            <person name="Farag S."/>
            <person name="Shank E.A."/>
            <person name="Bowers A."/>
        </authorList>
    </citation>
    <scope>NUCLEOTIDE SEQUENCE [LARGE SCALE GENOMIC DNA]</scope>
    <source>
        <strain evidence="8 9">AFS003229</strain>
    </source>
</reference>
<dbReference type="Proteomes" id="UP000220106">
    <property type="component" value="Unassembled WGS sequence"/>
</dbReference>
<dbReference type="KEGG" id="pbut:DTO10_22150"/>
<dbReference type="RefSeq" id="WP_098174829.1">
    <property type="nucleotide sequence ID" value="NZ_CP030926.1"/>
</dbReference>
<dbReference type="Pfam" id="PF13382">
    <property type="entry name" value="Adenine_deam_C"/>
    <property type="match status" value="1"/>
</dbReference>
<gene>
    <name evidence="8" type="ORF">CN689_02635</name>
    <name evidence="7" type="ORF">DTO10_22150</name>
</gene>
<evidence type="ECO:0000256" key="4">
    <source>
        <dbReference type="ARBA" id="ARBA00047720"/>
    </source>
</evidence>
<evidence type="ECO:0000256" key="1">
    <source>
        <dbReference type="ARBA" id="ARBA00006773"/>
    </source>
</evidence>
<protein>
    <recommendedName>
        <fullName evidence="2">adenine deaminase</fullName>
        <ecNumber evidence="2">3.5.4.2</ecNumber>
    </recommendedName>
</protein>
<dbReference type="Proteomes" id="UP000260457">
    <property type="component" value="Chromosome"/>
</dbReference>
<evidence type="ECO:0000313" key="10">
    <source>
        <dbReference type="Proteomes" id="UP000260457"/>
    </source>
</evidence>
<dbReference type="InterPro" id="IPR026912">
    <property type="entry name" value="Adenine_deam_C"/>
</dbReference>
<evidence type="ECO:0000313" key="9">
    <source>
        <dbReference type="Proteomes" id="UP000220106"/>
    </source>
</evidence>
<dbReference type="SUPFAM" id="SSF51556">
    <property type="entry name" value="Metallo-dependent hydrolases"/>
    <property type="match status" value="1"/>
</dbReference>
<feature type="domain" description="Adenine deaminase C-terminal" evidence="6">
    <location>
        <begin position="414"/>
        <end position="577"/>
    </location>
</feature>
<dbReference type="PANTHER" id="PTHR11113:SF6">
    <property type="entry name" value="ADENINE DEAMINASE YERA-RELATED"/>
    <property type="match status" value="1"/>
</dbReference>
<evidence type="ECO:0000259" key="6">
    <source>
        <dbReference type="Pfam" id="PF13382"/>
    </source>
</evidence>
<sequence length="596" mass="66201">MVKTRALRDELIEVAQGKRPADMLIKDGTVINVYSGEFLKQNIALYKDCIAYVGENEVTINDDTTVIDANGLYVSPGFIETHAHPWVVYNPVSVTEKVLPLGTTTTVNDNLFFYLHMGALGFKQLVDDLEKLPGNFFWLIRLVSQAIFPGEREWFNQKDIMDLLSLENVLGTAEVTRWPLLYNGDPVLLDIIDAAKKMGKVSDGHNAGCSYEKLISIAASGISACHEAITAEEALDRLRLGLWTVLRNSSLRPDLSNIIKLITEGNVSTSRILMTTDGPHPSFIEKEGFVDGLVRQAVELGVPVMEAIQMVTINAATYLKQDDYIGGIAPGKKADILLLPDLDQFRPDLVISNGEIVAKKGKLTIQMPDIDWSKYLSEKPFTFSREILENPDLYIYPETSSSNSVPVIFFRSNVITQRKDLELPTKNGFVDLTDQEGLMYATLIHRNGEWVTKGILEKFAINLDGMASTFNTTTDLLTIGRNPEAMAKAAARVYEMGGGVVIVDGEEIILEIPLQLTGMMTTDPSFDKAVEFNDKLLSALQARGFPFHDILYTLLFLTCDFLPGLRLVPFGLYEVKTDKILVPSIPMTYLSNEIKA</sequence>